<reference evidence="1" key="1">
    <citation type="submission" date="2012-09" db="EMBL/GenBank/DDBJ databases">
        <authorList>
            <person name="Martin A.A."/>
        </authorList>
    </citation>
    <scope>NUCLEOTIDE SEQUENCE</scope>
</reference>
<accession>A0A0K0DFF9</accession>
<dbReference type="AlphaFoldDB" id="A0A0K0DFF9"/>
<proteinExistence type="predicted"/>
<keyword evidence="1" id="KW-1185">Reference proteome</keyword>
<evidence type="ECO:0000313" key="2">
    <source>
        <dbReference type="WBParaSite" id="ACAC_0000970201-mRNA-1"/>
    </source>
</evidence>
<dbReference type="Proteomes" id="UP000035642">
    <property type="component" value="Unassembled WGS sequence"/>
</dbReference>
<dbReference type="WBParaSite" id="ACAC_0000970201-mRNA-1">
    <property type="protein sequence ID" value="ACAC_0000970201-mRNA-1"/>
    <property type="gene ID" value="ACAC_0000970201"/>
</dbReference>
<evidence type="ECO:0000313" key="1">
    <source>
        <dbReference type="Proteomes" id="UP000035642"/>
    </source>
</evidence>
<reference evidence="2" key="2">
    <citation type="submission" date="2017-02" db="UniProtKB">
        <authorList>
            <consortium name="WormBaseParasite"/>
        </authorList>
    </citation>
    <scope>IDENTIFICATION</scope>
</reference>
<organism evidence="1 2">
    <name type="scientific">Angiostrongylus cantonensis</name>
    <name type="common">Rat lungworm</name>
    <dbReference type="NCBI Taxonomy" id="6313"/>
    <lineage>
        <taxon>Eukaryota</taxon>
        <taxon>Metazoa</taxon>
        <taxon>Ecdysozoa</taxon>
        <taxon>Nematoda</taxon>
        <taxon>Chromadorea</taxon>
        <taxon>Rhabditida</taxon>
        <taxon>Rhabditina</taxon>
        <taxon>Rhabditomorpha</taxon>
        <taxon>Strongyloidea</taxon>
        <taxon>Metastrongylidae</taxon>
        <taxon>Angiostrongylus</taxon>
    </lineage>
</organism>
<protein>
    <submittedName>
        <fullName evidence="2">Mediator of RNA polymerase II transcription subunit 9</fullName>
    </submittedName>
</protein>
<sequence>MSSGPFSDRAEADLISEEINSYFAKTGFATTLAGFLKFLLSIPNKPDQPTLALLEMLEIPHERLDTNALMTILQESRSELLKAEELNRKLKIRHNDLLKMFLNEEQNDTDSLVTLMNNLEISDNELGDLRGRHGGLFPLPNCEDDLTEAPSS</sequence>
<name>A0A0K0DFF9_ANGCA</name>